<proteinExistence type="predicted"/>
<accession>A0A455M8J7</accession>
<protein>
    <submittedName>
        <fullName evidence="1">Uncharacterized protein</fullName>
    </submittedName>
</protein>
<reference evidence="1 2" key="1">
    <citation type="journal article" date="2019" name="PLoS ONE">
        <title>Mycobacteriophage CRB2 defines a new subcluster in mycobacteriophage classification.</title>
        <authorList>
            <person name="Suarez C.A."/>
            <person name="Franceschelli J.J."/>
            <person name="Morbidoni H.R."/>
        </authorList>
    </citation>
    <scope>NUCLEOTIDE SEQUENCE [LARGE SCALE GENOMIC DNA]</scope>
</reference>
<keyword evidence="2" id="KW-1185">Reference proteome</keyword>
<evidence type="ECO:0000313" key="2">
    <source>
        <dbReference type="Proteomes" id="UP000292006"/>
    </source>
</evidence>
<sequence length="91" mass="9604">MSAAHPYIVVIQDEGQFDHVEYVREASLEGAMIAVTDLAAAMEGTQVGSAMDEAPASLDIDGKIEVAVWYTLPGSELRSLVAIVNETPVAA</sequence>
<dbReference type="Proteomes" id="UP000292006">
    <property type="component" value="Segment"/>
</dbReference>
<name>A0A455M8J7_9CAUD</name>
<organism evidence="1 2">
    <name type="scientific">Mycobacterium phage CRB2</name>
    <dbReference type="NCBI Taxonomy" id="2483623"/>
    <lineage>
        <taxon>Viruses</taxon>
        <taxon>Duplodnaviria</taxon>
        <taxon>Heunggongvirae</taxon>
        <taxon>Uroviricota</taxon>
        <taxon>Caudoviricetes</taxon>
        <taxon>Bclasvirinae</taxon>
        <taxon>Quesadillavirus</taxon>
        <taxon>Quesadillavirus CRB2</taxon>
    </lineage>
</organism>
<dbReference type="EMBL" id="MK059749">
    <property type="protein sequence ID" value="AYP70081.1"/>
    <property type="molecule type" value="Genomic_DNA"/>
</dbReference>
<evidence type="ECO:0000313" key="1">
    <source>
        <dbReference type="EMBL" id="AYP70081.1"/>
    </source>
</evidence>
<gene>
    <name evidence="1" type="ORF">CRB2_95</name>
</gene>